<keyword evidence="2" id="KW-0812">Transmembrane</keyword>
<evidence type="ECO:0000256" key="2">
    <source>
        <dbReference type="SAM" id="Phobius"/>
    </source>
</evidence>
<feature type="region of interest" description="Disordered" evidence="1">
    <location>
        <begin position="23"/>
        <end position="60"/>
    </location>
</feature>
<keyword evidence="4" id="KW-1185">Reference proteome</keyword>
<feature type="transmembrane region" description="Helical" evidence="2">
    <location>
        <begin position="66"/>
        <end position="89"/>
    </location>
</feature>
<dbReference type="KEGG" id="csph:CSPHI_04880"/>
<evidence type="ECO:0000256" key="1">
    <source>
        <dbReference type="SAM" id="MobiDB-lite"/>
    </source>
</evidence>
<keyword evidence="2" id="KW-1133">Transmembrane helix</keyword>
<evidence type="ECO:0000313" key="4">
    <source>
        <dbReference type="Proteomes" id="UP000185469"/>
    </source>
</evidence>
<dbReference type="AlphaFoldDB" id="A0A1L7CXA2"/>
<dbReference type="Proteomes" id="UP000185469">
    <property type="component" value="Chromosome"/>
</dbReference>
<dbReference type="EMBL" id="CP009248">
    <property type="protein sequence ID" value="APT90483.1"/>
    <property type="molecule type" value="Genomic_DNA"/>
</dbReference>
<keyword evidence="2" id="KW-0472">Membrane</keyword>
<name>A0A1L7CXA2_9CORY</name>
<organism evidence="3 4">
    <name type="scientific">Corynebacterium sphenisci DSM 44792</name>
    <dbReference type="NCBI Taxonomy" id="1437874"/>
    <lineage>
        <taxon>Bacteria</taxon>
        <taxon>Bacillati</taxon>
        <taxon>Actinomycetota</taxon>
        <taxon>Actinomycetes</taxon>
        <taxon>Mycobacteriales</taxon>
        <taxon>Corynebacteriaceae</taxon>
        <taxon>Corynebacterium</taxon>
    </lineage>
</organism>
<accession>A0A1L7CXA2</accession>
<reference evidence="3 4" key="1">
    <citation type="submission" date="2014-08" db="EMBL/GenBank/DDBJ databases">
        <title>Complete genome sequence of Corynebacterium sphenisci CECT 5990(T) (=DSM 44792(T)), isolated from healthy wild penguins.</title>
        <authorList>
            <person name="Ruckert C."/>
            <person name="Albersmeier A."/>
            <person name="Winkler A."/>
            <person name="Kalinowski J."/>
        </authorList>
    </citation>
    <scope>NUCLEOTIDE SEQUENCE [LARGE SCALE GENOMIC DNA]</scope>
    <source>
        <strain evidence="3 4">DSM 44792</strain>
    </source>
</reference>
<sequence>MTTPMPPRTPRADLLAVARAADVLDPPRTRPAGRPARPGAPRPRMATAAAAPPARHRAPAAPDQRLVRWALLLAAAAVILALWALMIAADAHTLAGIAS</sequence>
<protein>
    <submittedName>
        <fullName evidence="3">Uncharacterized protein</fullName>
    </submittedName>
</protein>
<dbReference type="STRING" id="1437874.CSPHI_04880"/>
<evidence type="ECO:0000313" key="3">
    <source>
        <dbReference type="EMBL" id="APT90483.1"/>
    </source>
</evidence>
<gene>
    <name evidence="3" type="ORF">CSPHI_04880</name>
</gene>
<proteinExistence type="predicted"/>